<feature type="compositionally biased region" description="Basic residues" evidence="3">
    <location>
        <begin position="177"/>
        <end position="187"/>
    </location>
</feature>
<feature type="region of interest" description="Disordered" evidence="3">
    <location>
        <begin position="160"/>
        <end position="187"/>
    </location>
</feature>
<dbReference type="OMA" id="IQGMHGK"/>
<dbReference type="PANTHER" id="PTHR48029:SF1">
    <property type="entry name" value="NUCLEOLAR PROTEIN 8"/>
    <property type="match status" value="1"/>
</dbReference>
<feature type="compositionally biased region" description="Basic and acidic residues" evidence="3">
    <location>
        <begin position="160"/>
        <end position="176"/>
    </location>
</feature>
<feature type="domain" description="RRM" evidence="4">
    <location>
        <begin position="83"/>
        <end position="161"/>
    </location>
</feature>
<dbReference type="OrthoDB" id="439808at2759"/>
<accession>A0A087HI37</accession>
<dbReference type="PROSITE" id="PS50102">
    <property type="entry name" value="RRM"/>
    <property type="match status" value="1"/>
</dbReference>
<reference evidence="6" key="1">
    <citation type="journal article" date="2015" name="Nat. Plants">
        <title>Genome expansion of Arabis alpina linked with retrotransposition and reduced symmetric DNA methylation.</title>
        <authorList>
            <person name="Willing E.M."/>
            <person name="Rawat V."/>
            <person name="Mandakova T."/>
            <person name="Maumus F."/>
            <person name="James G.V."/>
            <person name="Nordstroem K.J."/>
            <person name="Becker C."/>
            <person name="Warthmann N."/>
            <person name="Chica C."/>
            <person name="Szarzynska B."/>
            <person name="Zytnicki M."/>
            <person name="Albani M.C."/>
            <person name="Kiefer C."/>
            <person name="Bergonzi S."/>
            <person name="Castaings L."/>
            <person name="Mateos J.L."/>
            <person name="Berns M.C."/>
            <person name="Bujdoso N."/>
            <person name="Piofczyk T."/>
            <person name="de Lorenzo L."/>
            <person name="Barrero-Sicilia C."/>
            <person name="Mateos I."/>
            <person name="Piednoel M."/>
            <person name="Hagmann J."/>
            <person name="Chen-Min-Tao R."/>
            <person name="Iglesias-Fernandez R."/>
            <person name="Schuster S.C."/>
            <person name="Alonso-Blanco C."/>
            <person name="Roudier F."/>
            <person name="Carbonero P."/>
            <person name="Paz-Ares J."/>
            <person name="Davis S.J."/>
            <person name="Pecinka A."/>
            <person name="Quesneville H."/>
            <person name="Colot V."/>
            <person name="Lysak M.A."/>
            <person name="Weigel D."/>
            <person name="Coupland G."/>
            <person name="Schneeberger K."/>
        </authorList>
    </citation>
    <scope>NUCLEOTIDE SEQUENCE [LARGE SCALE GENOMIC DNA]</scope>
    <source>
        <strain evidence="6">cv. Pajares</strain>
    </source>
</reference>
<proteinExistence type="predicted"/>
<gene>
    <name evidence="5" type="ordered locus">AALP_Aa2g172300</name>
</gene>
<name>A0A087HI37_ARAAL</name>
<dbReference type="SMART" id="SM00361">
    <property type="entry name" value="RRM_1"/>
    <property type="match status" value="1"/>
</dbReference>
<dbReference type="InterPro" id="IPR003954">
    <property type="entry name" value="RRM_euk-type"/>
</dbReference>
<dbReference type="InterPro" id="IPR012677">
    <property type="entry name" value="Nucleotide-bd_a/b_plait_sf"/>
</dbReference>
<evidence type="ECO:0000313" key="5">
    <source>
        <dbReference type="EMBL" id="KFK41789.1"/>
    </source>
</evidence>
<dbReference type="GO" id="GO:0003729">
    <property type="term" value="F:mRNA binding"/>
    <property type="evidence" value="ECO:0007669"/>
    <property type="project" value="EnsemblPlants"/>
</dbReference>
<organism evidence="5 6">
    <name type="scientific">Arabis alpina</name>
    <name type="common">Alpine rock-cress</name>
    <dbReference type="NCBI Taxonomy" id="50452"/>
    <lineage>
        <taxon>Eukaryota</taxon>
        <taxon>Viridiplantae</taxon>
        <taxon>Streptophyta</taxon>
        <taxon>Embryophyta</taxon>
        <taxon>Tracheophyta</taxon>
        <taxon>Spermatophyta</taxon>
        <taxon>Magnoliopsida</taxon>
        <taxon>eudicotyledons</taxon>
        <taxon>Gunneridae</taxon>
        <taxon>Pentapetalae</taxon>
        <taxon>rosids</taxon>
        <taxon>malvids</taxon>
        <taxon>Brassicales</taxon>
        <taxon>Brassicaceae</taxon>
        <taxon>Arabideae</taxon>
        <taxon>Arabis</taxon>
    </lineage>
</organism>
<sequence>MAISLGTVLAPSCSADRLFRPSFSAICSVSSSVSFRWCHGGIDVGTGLISGRRGRDVGGFLVSSCLSSDSSSSPPSSISGTKTKLYVSGLSFRTTEENLRNAFEPFGNLVFVNLVMDQVANRPRGFAFVRYETEEESKKAIEGMHGKFLDGRVIFVEEAKSRSDMQRAKPRSDIKRTQSKPRTFRTW</sequence>
<keyword evidence="1 2" id="KW-0694">RNA-binding</keyword>
<keyword evidence="6" id="KW-1185">Reference proteome</keyword>
<dbReference type="GO" id="GO:1900871">
    <property type="term" value="P:chloroplast mRNA modification"/>
    <property type="evidence" value="ECO:0007669"/>
    <property type="project" value="EnsemblPlants"/>
</dbReference>
<dbReference type="EMBL" id="CM002870">
    <property type="protein sequence ID" value="KFK41789.1"/>
    <property type="molecule type" value="Genomic_DNA"/>
</dbReference>
<dbReference type="PANTHER" id="PTHR48029">
    <property type="entry name" value="NUCLEOLAR PROTEIN 8"/>
    <property type="match status" value="1"/>
</dbReference>
<evidence type="ECO:0000313" key="6">
    <source>
        <dbReference type="Proteomes" id="UP000029120"/>
    </source>
</evidence>
<dbReference type="Proteomes" id="UP000029120">
    <property type="component" value="Chromosome 2"/>
</dbReference>
<dbReference type="Gene3D" id="3.30.70.330">
    <property type="match status" value="1"/>
</dbReference>
<evidence type="ECO:0000259" key="4">
    <source>
        <dbReference type="PROSITE" id="PS50102"/>
    </source>
</evidence>
<dbReference type="SMART" id="SM00360">
    <property type="entry name" value="RRM"/>
    <property type="match status" value="1"/>
</dbReference>
<dbReference type="SUPFAM" id="SSF54928">
    <property type="entry name" value="RNA-binding domain, RBD"/>
    <property type="match status" value="1"/>
</dbReference>
<protein>
    <recommendedName>
        <fullName evidence="4">RRM domain-containing protein</fullName>
    </recommendedName>
</protein>
<dbReference type="eggNOG" id="KOG0118">
    <property type="taxonomic scope" value="Eukaryota"/>
</dbReference>
<dbReference type="AlphaFoldDB" id="A0A087HI37"/>
<evidence type="ECO:0000256" key="2">
    <source>
        <dbReference type="PROSITE-ProRule" id="PRU00176"/>
    </source>
</evidence>
<evidence type="ECO:0000256" key="3">
    <source>
        <dbReference type="SAM" id="MobiDB-lite"/>
    </source>
</evidence>
<dbReference type="InterPro" id="IPR000504">
    <property type="entry name" value="RRM_dom"/>
</dbReference>
<dbReference type="Pfam" id="PF00076">
    <property type="entry name" value="RRM_1"/>
    <property type="match status" value="1"/>
</dbReference>
<dbReference type="GO" id="GO:0016554">
    <property type="term" value="P:cytidine to uridine editing"/>
    <property type="evidence" value="ECO:0007669"/>
    <property type="project" value="EnsemblPlants"/>
</dbReference>
<evidence type="ECO:0000256" key="1">
    <source>
        <dbReference type="ARBA" id="ARBA00022884"/>
    </source>
</evidence>
<dbReference type="Gramene" id="KFK41789">
    <property type="protein sequence ID" value="KFK41789"/>
    <property type="gene ID" value="AALP_AA2G172300"/>
</dbReference>
<dbReference type="GO" id="GO:0009507">
    <property type="term" value="C:chloroplast"/>
    <property type="evidence" value="ECO:0007669"/>
    <property type="project" value="EnsemblPlants"/>
</dbReference>
<dbReference type="InterPro" id="IPR035979">
    <property type="entry name" value="RBD_domain_sf"/>
</dbReference>